<keyword evidence="1" id="KW-0175">Coiled coil</keyword>
<evidence type="ECO:0000313" key="3">
    <source>
        <dbReference type="EMBL" id="CAE0363260.1"/>
    </source>
</evidence>
<protein>
    <submittedName>
        <fullName evidence="3">Uncharacterized protein</fullName>
    </submittedName>
</protein>
<accession>A0A7S3NKC4</accession>
<proteinExistence type="predicted"/>
<gene>
    <name evidence="3" type="ORF">ALAG00032_LOCUS4001</name>
</gene>
<reference evidence="3" key="1">
    <citation type="submission" date="2021-01" db="EMBL/GenBank/DDBJ databases">
        <authorList>
            <person name="Corre E."/>
            <person name="Pelletier E."/>
            <person name="Niang G."/>
            <person name="Scheremetjew M."/>
            <person name="Finn R."/>
            <person name="Kale V."/>
            <person name="Holt S."/>
            <person name="Cochrane G."/>
            <person name="Meng A."/>
            <person name="Brown T."/>
            <person name="Cohen L."/>
        </authorList>
    </citation>
    <scope>NUCLEOTIDE SEQUENCE</scope>
    <source>
        <strain evidence="3">CCMP1510</strain>
    </source>
</reference>
<organism evidence="3">
    <name type="scientific">Aureoumbra lagunensis</name>
    <dbReference type="NCBI Taxonomy" id="44058"/>
    <lineage>
        <taxon>Eukaryota</taxon>
        <taxon>Sar</taxon>
        <taxon>Stramenopiles</taxon>
        <taxon>Ochrophyta</taxon>
        <taxon>Pelagophyceae</taxon>
        <taxon>Pelagomonadales</taxon>
        <taxon>Aureoumbra</taxon>
    </lineage>
</organism>
<sequence>MLNGTAAGSKERGDGVVSRLTELESDAFQLKLRNYYLEKRLNASLAQKEEEEVRIQELLDDEGVRRKRVVIQPEPRDRLKEESLLSSSFFEKKNSHDELSTLLKETRTQLKNVSIEKDEALANLKESQAQIKILKSDKDEALRLLVSAREEIESLKKQLLEANRNAEDIVAFEAEQIADLVQKNKELEVRLGQKETELQKWKETLSSSTATPTRINMTNEKVSSILPSPPDFDQMSETGSLMTRRARDIQSEIAHSFDFLAPTTNTGPNDRFSHCFHLGTQLAKEATRTFSPQHIDDQDSQKRAITLRNLLLQSQALVNSDNSPKNGIDPRLADCLSLALKLATDDPSSPSKQLNFDSNEFHLPTFGTATHLAATTDGETSSYKNNNNHSSLQIKK</sequence>
<evidence type="ECO:0000256" key="1">
    <source>
        <dbReference type="SAM" id="Coils"/>
    </source>
</evidence>
<evidence type="ECO:0000256" key="2">
    <source>
        <dbReference type="SAM" id="MobiDB-lite"/>
    </source>
</evidence>
<feature type="region of interest" description="Disordered" evidence="2">
    <location>
        <begin position="377"/>
        <end position="396"/>
    </location>
</feature>
<feature type="coiled-coil region" evidence="1">
    <location>
        <begin position="103"/>
        <end position="204"/>
    </location>
</feature>
<dbReference type="AlphaFoldDB" id="A0A7S3NKC4"/>
<dbReference type="EMBL" id="HBIJ01005696">
    <property type="protein sequence ID" value="CAE0363260.1"/>
    <property type="molecule type" value="Transcribed_RNA"/>
</dbReference>
<name>A0A7S3NKC4_9STRA</name>